<dbReference type="EMBL" id="APAU02000104">
    <property type="protein sequence ID" value="EUB56768.1"/>
    <property type="molecule type" value="Genomic_DNA"/>
</dbReference>
<name>W6U6B6_ECHGR</name>
<comment type="caution">
    <text evidence="1">The sequence shown here is derived from an EMBL/GenBank/DDBJ whole genome shotgun (WGS) entry which is preliminary data.</text>
</comment>
<reference evidence="1 2" key="1">
    <citation type="journal article" date="2013" name="Nat. Genet.">
        <title>The genome of the hydatid tapeworm Echinococcus granulosus.</title>
        <authorList>
            <person name="Zheng H."/>
            <person name="Zhang W."/>
            <person name="Zhang L."/>
            <person name="Zhang Z."/>
            <person name="Li J."/>
            <person name="Lu G."/>
            <person name="Zhu Y."/>
            <person name="Wang Y."/>
            <person name="Huang Y."/>
            <person name="Liu J."/>
            <person name="Kang H."/>
            <person name="Chen J."/>
            <person name="Wang L."/>
            <person name="Chen A."/>
            <person name="Yu S."/>
            <person name="Gao Z."/>
            <person name="Jin L."/>
            <person name="Gu W."/>
            <person name="Wang Z."/>
            <person name="Zhao L."/>
            <person name="Shi B."/>
            <person name="Wen H."/>
            <person name="Lin R."/>
            <person name="Jones M.K."/>
            <person name="Brejova B."/>
            <person name="Vinar T."/>
            <person name="Zhao G."/>
            <person name="McManus D.P."/>
            <person name="Chen Z."/>
            <person name="Zhou Y."/>
            <person name="Wang S."/>
        </authorList>
    </citation>
    <scope>NUCLEOTIDE SEQUENCE [LARGE SCALE GENOMIC DNA]</scope>
</reference>
<keyword evidence="2" id="KW-1185">Reference proteome</keyword>
<dbReference type="GeneID" id="36344061"/>
<dbReference type="AlphaFoldDB" id="W6U6B6"/>
<dbReference type="RefSeq" id="XP_024347964.1">
    <property type="nucleotide sequence ID" value="XM_024497595.1"/>
</dbReference>
<sequence length="133" mass="15517">MERVPIWLKSSGFSCVISQSFNEKEVLSFPDNTTKRNTALSLKLENSMNRIVNSLLWKWSTWDVVKRSAAARLLEEEKRSWERVATVIASGSEALGIFKLINFLEQLKRYSFVGKLFRSFNDLLLWDMQHIFP</sequence>
<gene>
    <name evidence="1" type="ORF">EGR_08346</name>
</gene>
<dbReference type="KEGG" id="egl:EGR_08346"/>
<protein>
    <submittedName>
        <fullName evidence="1">Uncharacterized protein</fullName>
    </submittedName>
</protein>
<evidence type="ECO:0000313" key="1">
    <source>
        <dbReference type="EMBL" id="EUB56768.1"/>
    </source>
</evidence>
<dbReference type="CTD" id="36344061"/>
<proteinExistence type="predicted"/>
<organism evidence="1 2">
    <name type="scientific">Echinococcus granulosus</name>
    <name type="common">Hydatid tapeworm</name>
    <dbReference type="NCBI Taxonomy" id="6210"/>
    <lineage>
        <taxon>Eukaryota</taxon>
        <taxon>Metazoa</taxon>
        <taxon>Spiralia</taxon>
        <taxon>Lophotrochozoa</taxon>
        <taxon>Platyhelminthes</taxon>
        <taxon>Cestoda</taxon>
        <taxon>Eucestoda</taxon>
        <taxon>Cyclophyllidea</taxon>
        <taxon>Taeniidae</taxon>
        <taxon>Echinococcus</taxon>
        <taxon>Echinococcus granulosus group</taxon>
    </lineage>
</organism>
<evidence type="ECO:0000313" key="2">
    <source>
        <dbReference type="Proteomes" id="UP000019149"/>
    </source>
</evidence>
<accession>W6U6B6</accession>
<dbReference type="Proteomes" id="UP000019149">
    <property type="component" value="Unassembled WGS sequence"/>
</dbReference>